<dbReference type="InterPro" id="IPR036779">
    <property type="entry name" value="LysM_dom_sf"/>
</dbReference>
<dbReference type="InterPro" id="IPR000757">
    <property type="entry name" value="Beta-glucanase-like"/>
</dbReference>
<dbReference type="InterPro" id="IPR013320">
    <property type="entry name" value="ConA-like_dom_sf"/>
</dbReference>
<feature type="compositionally biased region" description="Low complexity" evidence="3">
    <location>
        <begin position="347"/>
        <end position="371"/>
    </location>
</feature>
<dbReference type="Gene3D" id="3.10.350.10">
    <property type="entry name" value="LysM domain"/>
    <property type="match status" value="1"/>
</dbReference>
<name>A0ABR0KPL9_9EURO</name>
<keyword evidence="4" id="KW-0732">Signal</keyword>
<feature type="domain" description="LysM" evidence="6">
    <location>
        <begin position="299"/>
        <end position="343"/>
    </location>
</feature>
<keyword evidence="7" id="KW-0689">Ribosomal protein</keyword>
<comment type="caution">
    <text evidence="7">The sequence shown here is derived from an EMBL/GenBank/DDBJ whole genome shotgun (WGS) entry which is preliminary data.</text>
</comment>
<evidence type="ECO:0000259" key="6">
    <source>
        <dbReference type="PROSITE" id="PS51782"/>
    </source>
</evidence>
<feature type="region of interest" description="Disordered" evidence="3">
    <location>
        <begin position="270"/>
        <end position="297"/>
    </location>
</feature>
<keyword evidence="7" id="KW-0687">Ribonucleoprotein</keyword>
<evidence type="ECO:0000256" key="1">
    <source>
        <dbReference type="ARBA" id="ARBA00022801"/>
    </source>
</evidence>
<evidence type="ECO:0000256" key="2">
    <source>
        <dbReference type="ARBA" id="ARBA00023295"/>
    </source>
</evidence>
<feature type="domain" description="GH16" evidence="5">
    <location>
        <begin position="24"/>
        <end position="240"/>
    </location>
</feature>
<dbReference type="InterPro" id="IPR044791">
    <property type="entry name" value="Beta-glucanase/XTH"/>
</dbReference>
<keyword evidence="1" id="KW-0378">Hydrolase</keyword>
<evidence type="ECO:0000259" key="5">
    <source>
        <dbReference type="PROSITE" id="PS51762"/>
    </source>
</evidence>
<dbReference type="CDD" id="cd00118">
    <property type="entry name" value="LysM"/>
    <property type="match status" value="1"/>
</dbReference>
<evidence type="ECO:0000313" key="8">
    <source>
        <dbReference type="Proteomes" id="UP001345013"/>
    </source>
</evidence>
<sequence length="465" mass="50347">MLALSLAVLAGSLALTAAQPCDPSSRLRQPYEVDFRKQSSLPSDWILADYANVIFNNDMGANFSFVKRYDAPYIWSKNYLMFGRVDVEVQAAPGSGLITGCVLMSDNKDELDWEWSGNNFKSNNGVVQTNYFGKGITGNYDRGTQEAVDNPTGSFHTYSYDWNEERVEWLIDGKIIRTVKNDGKTDGDYQYPQSPSRLHLGIWNAGDPDSPEGVRNWAGGLLDMNQTYSAYIRSVKITPYKPCSSYQFPENFSGKWSDVKCTNQTVTNETISSGDTYSGVNETSGADTTAPTNNNSGSKSYTIVAGDDCNKISQAQGCSVDELKATNPSINCNMLVVGQNLNIPQQGGSSSSSSAAPSGSSSSSASASGSASQVTTTVTNTVTVTAQVASGSTSPRLPSRLPLPDLDLEGLQPSPSRLHVALLHPPLLQFLAPQYLLSQTLKAPQCPRAPLRWQLIRLPQLSLPQ</sequence>
<dbReference type="Gene3D" id="2.60.120.200">
    <property type="match status" value="1"/>
</dbReference>
<accession>A0ABR0KPL9</accession>
<dbReference type="PANTHER" id="PTHR31062">
    <property type="entry name" value="XYLOGLUCAN ENDOTRANSGLUCOSYLASE/HYDROLASE PROTEIN 8-RELATED"/>
    <property type="match status" value="1"/>
</dbReference>
<reference evidence="7 8" key="1">
    <citation type="submission" date="2023-08" db="EMBL/GenBank/DDBJ databases">
        <title>Black Yeasts Isolated from many extreme environments.</title>
        <authorList>
            <person name="Coleine C."/>
            <person name="Stajich J.E."/>
            <person name="Selbmann L."/>
        </authorList>
    </citation>
    <scope>NUCLEOTIDE SEQUENCE [LARGE SCALE GENOMIC DNA]</scope>
    <source>
        <strain evidence="7 8">CCFEE 5885</strain>
    </source>
</reference>
<dbReference type="PROSITE" id="PS51762">
    <property type="entry name" value="GH16_2"/>
    <property type="match status" value="1"/>
</dbReference>
<dbReference type="InterPro" id="IPR018392">
    <property type="entry name" value="LysM"/>
</dbReference>
<dbReference type="SMART" id="SM00257">
    <property type="entry name" value="LysM"/>
    <property type="match status" value="1"/>
</dbReference>
<protein>
    <submittedName>
        <fullName evidence="7">60S ribosomal protein L37</fullName>
    </submittedName>
</protein>
<feature type="region of interest" description="Disordered" evidence="3">
    <location>
        <begin position="343"/>
        <end position="371"/>
    </location>
</feature>
<dbReference type="EMBL" id="JAVRRG010000001">
    <property type="protein sequence ID" value="KAK5102514.1"/>
    <property type="molecule type" value="Genomic_DNA"/>
</dbReference>
<dbReference type="Pfam" id="PF00722">
    <property type="entry name" value="Glyco_hydro_16"/>
    <property type="match status" value="1"/>
</dbReference>
<dbReference type="SUPFAM" id="SSF49899">
    <property type="entry name" value="Concanavalin A-like lectins/glucanases"/>
    <property type="match status" value="1"/>
</dbReference>
<evidence type="ECO:0000313" key="7">
    <source>
        <dbReference type="EMBL" id="KAK5102514.1"/>
    </source>
</evidence>
<dbReference type="Proteomes" id="UP001345013">
    <property type="component" value="Unassembled WGS sequence"/>
</dbReference>
<dbReference type="PROSITE" id="PS51782">
    <property type="entry name" value="LYSM"/>
    <property type="match status" value="1"/>
</dbReference>
<evidence type="ECO:0000256" key="3">
    <source>
        <dbReference type="SAM" id="MobiDB-lite"/>
    </source>
</evidence>
<keyword evidence="8" id="KW-1185">Reference proteome</keyword>
<evidence type="ECO:0000256" key="4">
    <source>
        <dbReference type="SAM" id="SignalP"/>
    </source>
</evidence>
<gene>
    <name evidence="7" type="primary">RPL37</name>
    <name evidence="7" type="ORF">LTR24_000073</name>
</gene>
<dbReference type="GO" id="GO:0005840">
    <property type="term" value="C:ribosome"/>
    <property type="evidence" value="ECO:0007669"/>
    <property type="project" value="UniProtKB-KW"/>
</dbReference>
<dbReference type="Pfam" id="PF01476">
    <property type="entry name" value="LysM"/>
    <property type="match status" value="1"/>
</dbReference>
<feature type="chain" id="PRO_5046502057" evidence="4">
    <location>
        <begin position="19"/>
        <end position="465"/>
    </location>
</feature>
<feature type="signal peptide" evidence="4">
    <location>
        <begin position="1"/>
        <end position="18"/>
    </location>
</feature>
<keyword evidence="2" id="KW-0326">Glycosidase</keyword>
<dbReference type="SUPFAM" id="SSF54106">
    <property type="entry name" value="LysM domain"/>
    <property type="match status" value="1"/>
</dbReference>
<organism evidence="7 8">
    <name type="scientific">Lithohypha guttulata</name>
    <dbReference type="NCBI Taxonomy" id="1690604"/>
    <lineage>
        <taxon>Eukaryota</taxon>
        <taxon>Fungi</taxon>
        <taxon>Dikarya</taxon>
        <taxon>Ascomycota</taxon>
        <taxon>Pezizomycotina</taxon>
        <taxon>Eurotiomycetes</taxon>
        <taxon>Chaetothyriomycetidae</taxon>
        <taxon>Chaetothyriales</taxon>
        <taxon>Trichomeriaceae</taxon>
        <taxon>Lithohypha</taxon>
    </lineage>
</organism>
<proteinExistence type="predicted"/>